<dbReference type="Proteomes" id="UP001196413">
    <property type="component" value="Unassembled WGS sequence"/>
</dbReference>
<comment type="caution">
    <text evidence="1">The sequence shown here is derived from an EMBL/GenBank/DDBJ whole genome shotgun (WGS) entry which is preliminary data.</text>
</comment>
<sequence length="89" mass="10222">MLDLFRTAPFDPLMLAAPYNNDPATSWNGDPYILGLNRLDWHSTAFMKLKFLKQQLNPHRELHKLKKGVCKKANPTQDALTPELQVLSF</sequence>
<dbReference type="EMBL" id="JAHQIW010005370">
    <property type="protein sequence ID" value="KAJ1365816.1"/>
    <property type="molecule type" value="Genomic_DNA"/>
</dbReference>
<dbReference type="AlphaFoldDB" id="A0AAD5QXW4"/>
<protein>
    <submittedName>
        <fullName evidence="1">Uncharacterized protein</fullName>
    </submittedName>
</protein>
<organism evidence="1 2">
    <name type="scientific">Parelaphostrongylus tenuis</name>
    <name type="common">Meningeal worm</name>
    <dbReference type="NCBI Taxonomy" id="148309"/>
    <lineage>
        <taxon>Eukaryota</taxon>
        <taxon>Metazoa</taxon>
        <taxon>Ecdysozoa</taxon>
        <taxon>Nematoda</taxon>
        <taxon>Chromadorea</taxon>
        <taxon>Rhabditida</taxon>
        <taxon>Rhabditina</taxon>
        <taxon>Rhabditomorpha</taxon>
        <taxon>Strongyloidea</taxon>
        <taxon>Metastrongylidae</taxon>
        <taxon>Parelaphostrongylus</taxon>
    </lineage>
</organism>
<name>A0AAD5QXW4_PARTN</name>
<reference evidence="1" key="1">
    <citation type="submission" date="2021-06" db="EMBL/GenBank/DDBJ databases">
        <title>Parelaphostrongylus tenuis whole genome reference sequence.</title>
        <authorList>
            <person name="Garwood T.J."/>
            <person name="Larsen P.A."/>
            <person name="Fountain-Jones N.M."/>
            <person name="Garbe J.R."/>
            <person name="Macchietto M.G."/>
            <person name="Kania S.A."/>
            <person name="Gerhold R.W."/>
            <person name="Richards J.E."/>
            <person name="Wolf T.M."/>
        </authorList>
    </citation>
    <scope>NUCLEOTIDE SEQUENCE</scope>
    <source>
        <strain evidence="1">MNPRO001-30</strain>
        <tissue evidence="1">Meninges</tissue>
    </source>
</reference>
<keyword evidence="2" id="KW-1185">Reference proteome</keyword>
<gene>
    <name evidence="1" type="ORF">KIN20_026256</name>
</gene>
<evidence type="ECO:0000313" key="1">
    <source>
        <dbReference type="EMBL" id="KAJ1365816.1"/>
    </source>
</evidence>
<evidence type="ECO:0000313" key="2">
    <source>
        <dbReference type="Proteomes" id="UP001196413"/>
    </source>
</evidence>
<accession>A0AAD5QXW4</accession>
<proteinExistence type="predicted"/>